<dbReference type="PANTHER" id="PTHR36441:SF1">
    <property type="entry name" value="DUF503 DOMAIN-CONTAINING PROTEIN"/>
    <property type="match status" value="1"/>
</dbReference>
<dbReference type="PANTHER" id="PTHR36441">
    <property type="entry name" value="HYPOTHETICAL CYTOSOLIC PROTEIN"/>
    <property type="match status" value="1"/>
</dbReference>
<dbReference type="Proteomes" id="UP001407405">
    <property type="component" value="Unassembled WGS sequence"/>
</dbReference>
<gene>
    <name evidence="1" type="ORF">AAIG11_04890</name>
</gene>
<comment type="caution">
    <text evidence="1">The sequence shown here is derived from an EMBL/GenBank/DDBJ whole genome shotgun (WGS) entry which is preliminary data.</text>
</comment>
<dbReference type="InterPro" id="IPR007546">
    <property type="entry name" value="DUF503"/>
</dbReference>
<proteinExistence type="predicted"/>
<dbReference type="Gene3D" id="3.30.70.1120">
    <property type="entry name" value="TT1725-like"/>
    <property type="match status" value="1"/>
</dbReference>
<evidence type="ECO:0000313" key="1">
    <source>
        <dbReference type="EMBL" id="MEN1759801.1"/>
    </source>
</evidence>
<dbReference type="Pfam" id="PF04456">
    <property type="entry name" value="DUF503"/>
    <property type="match status" value="1"/>
</dbReference>
<dbReference type="SUPFAM" id="SSF103007">
    <property type="entry name" value="Hypothetical protein TT1725"/>
    <property type="match status" value="1"/>
</dbReference>
<name>A0ABU9VRP0_9CLOT</name>
<accession>A0ABU9VRP0</accession>
<dbReference type="InterPro" id="IPR036746">
    <property type="entry name" value="TT1725-like_sf"/>
</dbReference>
<dbReference type="EMBL" id="JBCITM010000003">
    <property type="protein sequence ID" value="MEN1759801.1"/>
    <property type="molecule type" value="Genomic_DNA"/>
</dbReference>
<evidence type="ECO:0000313" key="2">
    <source>
        <dbReference type="Proteomes" id="UP001407405"/>
    </source>
</evidence>
<reference evidence="1 2" key="1">
    <citation type="submission" date="2024-04" db="EMBL/GenBank/DDBJ databases">
        <title>Genome sequencing and metabolic network reconstruction of aminoacids and betaine degradation by Anoxynatronum sibiricum.</title>
        <authorList>
            <person name="Detkova E.N."/>
            <person name="Boltjanskaja Y.V."/>
            <person name="Mardanov A.V."/>
            <person name="Kevbrin V."/>
        </authorList>
    </citation>
    <scope>NUCLEOTIDE SEQUENCE [LARGE SCALE GENOMIC DNA]</scope>
    <source>
        <strain evidence="1 2">Z-7981</strain>
    </source>
</reference>
<sequence length="95" mass="10954">MLVVGICSFDLLLHEGASLKEKRMIVKSLMKRVSSRYNVSVAEIDKQDKWQIAVIGFSCVGNDRRHVERMLQEVLRFIEADGRGEVMNIEREMIT</sequence>
<organism evidence="1 2">
    <name type="scientific">Anoxynatronum sibiricum</name>
    <dbReference type="NCBI Taxonomy" id="210623"/>
    <lineage>
        <taxon>Bacteria</taxon>
        <taxon>Bacillati</taxon>
        <taxon>Bacillota</taxon>
        <taxon>Clostridia</taxon>
        <taxon>Eubacteriales</taxon>
        <taxon>Clostridiaceae</taxon>
        <taxon>Anoxynatronum</taxon>
    </lineage>
</organism>
<keyword evidence="2" id="KW-1185">Reference proteome</keyword>
<protein>
    <submittedName>
        <fullName evidence="1">DUF503 domain-containing protein</fullName>
    </submittedName>
</protein>